<feature type="domain" description="AMP-binding enzyme C-terminal" evidence="6">
    <location>
        <begin position="429"/>
        <end position="509"/>
    </location>
</feature>
<dbReference type="OrthoDB" id="3633556at2759"/>
<evidence type="ECO:0000313" key="8">
    <source>
        <dbReference type="Proteomes" id="UP000267251"/>
    </source>
</evidence>
<dbReference type="Gene3D" id="3.40.50.12780">
    <property type="entry name" value="N-terminal domain of ligase-like"/>
    <property type="match status" value="1"/>
</dbReference>
<dbReference type="InterPro" id="IPR020845">
    <property type="entry name" value="AMP-binding_CS"/>
</dbReference>
<evidence type="ECO:0000256" key="2">
    <source>
        <dbReference type="ARBA" id="ARBA00022598"/>
    </source>
</evidence>
<dbReference type="InterPro" id="IPR045851">
    <property type="entry name" value="AMP-bd_C_sf"/>
</dbReference>
<dbReference type="GO" id="GO:0031956">
    <property type="term" value="F:medium-chain fatty acid-CoA ligase activity"/>
    <property type="evidence" value="ECO:0007669"/>
    <property type="project" value="TreeGrafter"/>
</dbReference>
<dbReference type="GO" id="GO:0005524">
    <property type="term" value="F:ATP binding"/>
    <property type="evidence" value="ECO:0007669"/>
    <property type="project" value="UniProtKB-KW"/>
</dbReference>
<dbReference type="Gene3D" id="3.30.300.30">
    <property type="match status" value="1"/>
</dbReference>
<feature type="domain" description="AMP-dependent synthetase/ligase" evidence="5">
    <location>
        <begin position="34"/>
        <end position="377"/>
    </location>
</feature>
<evidence type="ECO:0000259" key="5">
    <source>
        <dbReference type="Pfam" id="PF00501"/>
    </source>
</evidence>
<dbReference type="SUPFAM" id="SSF56801">
    <property type="entry name" value="Acetyl-CoA synthetase-like"/>
    <property type="match status" value="1"/>
</dbReference>
<dbReference type="EMBL" id="KZ987863">
    <property type="protein sequence ID" value="RKP14244.1"/>
    <property type="molecule type" value="Genomic_DNA"/>
</dbReference>
<dbReference type="PANTHER" id="PTHR43201:SF5">
    <property type="entry name" value="MEDIUM-CHAIN ACYL-COA LIGASE ACSF2, MITOCHONDRIAL"/>
    <property type="match status" value="1"/>
</dbReference>
<name>A0A4P9Y693_9FUNG</name>
<dbReference type="AlphaFoldDB" id="A0A4P9Y693"/>
<proteinExistence type="inferred from homology"/>
<dbReference type="Pfam" id="PF00501">
    <property type="entry name" value="AMP-binding"/>
    <property type="match status" value="1"/>
</dbReference>
<dbReference type="InterPro" id="IPR025110">
    <property type="entry name" value="AMP-bd_C"/>
</dbReference>
<dbReference type="Proteomes" id="UP000267251">
    <property type="component" value="Unassembled WGS sequence"/>
</dbReference>
<keyword evidence="8" id="KW-1185">Reference proteome</keyword>
<dbReference type="InterPro" id="IPR000873">
    <property type="entry name" value="AMP-dep_synth/lig_dom"/>
</dbReference>
<keyword evidence="4" id="KW-0067">ATP-binding</keyword>
<evidence type="ECO:0000256" key="3">
    <source>
        <dbReference type="ARBA" id="ARBA00022741"/>
    </source>
</evidence>
<organism evidence="7 8">
    <name type="scientific">Piptocephalis cylindrospora</name>
    <dbReference type="NCBI Taxonomy" id="1907219"/>
    <lineage>
        <taxon>Eukaryota</taxon>
        <taxon>Fungi</taxon>
        <taxon>Fungi incertae sedis</taxon>
        <taxon>Zoopagomycota</taxon>
        <taxon>Zoopagomycotina</taxon>
        <taxon>Zoopagomycetes</taxon>
        <taxon>Zoopagales</taxon>
        <taxon>Piptocephalidaceae</taxon>
        <taxon>Piptocephalis</taxon>
    </lineage>
</organism>
<accession>A0A4P9Y693</accession>
<dbReference type="InterPro" id="IPR042099">
    <property type="entry name" value="ANL_N_sf"/>
</dbReference>
<evidence type="ECO:0000259" key="6">
    <source>
        <dbReference type="Pfam" id="PF13193"/>
    </source>
</evidence>
<dbReference type="InterPro" id="IPR045310">
    <property type="entry name" value="Pcs60-like"/>
</dbReference>
<dbReference type="CDD" id="cd05926">
    <property type="entry name" value="FACL_fum10p_like"/>
    <property type="match status" value="1"/>
</dbReference>
<dbReference type="GO" id="GO:0006631">
    <property type="term" value="P:fatty acid metabolic process"/>
    <property type="evidence" value="ECO:0007669"/>
    <property type="project" value="TreeGrafter"/>
</dbReference>
<evidence type="ECO:0000256" key="1">
    <source>
        <dbReference type="ARBA" id="ARBA00006432"/>
    </source>
</evidence>
<dbReference type="PANTHER" id="PTHR43201">
    <property type="entry name" value="ACYL-COA SYNTHETASE"/>
    <property type="match status" value="1"/>
</dbReference>
<evidence type="ECO:0000313" key="7">
    <source>
        <dbReference type="EMBL" id="RKP14244.1"/>
    </source>
</evidence>
<evidence type="ECO:0000256" key="4">
    <source>
        <dbReference type="ARBA" id="ARBA00022840"/>
    </source>
</evidence>
<comment type="similarity">
    <text evidence="1">Belongs to the ATP-dependent AMP-binding enzyme family.</text>
</comment>
<reference evidence="8" key="1">
    <citation type="journal article" date="2018" name="Nat. Microbiol.">
        <title>Leveraging single-cell genomics to expand the fungal tree of life.</title>
        <authorList>
            <person name="Ahrendt S.R."/>
            <person name="Quandt C.A."/>
            <person name="Ciobanu D."/>
            <person name="Clum A."/>
            <person name="Salamov A."/>
            <person name="Andreopoulos B."/>
            <person name="Cheng J.F."/>
            <person name="Woyke T."/>
            <person name="Pelin A."/>
            <person name="Henrissat B."/>
            <person name="Reynolds N.K."/>
            <person name="Benny G.L."/>
            <person name="Smith M.E."/>
            <person name="James T.Y."/>
            <person name="Grigoriev I.V."/>
        </authorList>
    </citation>
    <scope>NUCLEOTIDE SEQUENCE [LARGE SCALE GENOMIC DNA]</scope>
</reference>
<sequence>MASNTLANIFNSRSLQRKNPALLIFPPEDPTTQSPTPVSYSELHKAVLHLALLLKQALNPQPGDTIATIFPNSPECIISFLTVTCSRLLCAPLNPAYGKSEVSFYLDDTKPLALLVPKGWVGQGKEAVHVAWERGCLVGEVEWVTAERSCQVQCTTQARSSEVVESLNPKTDEVALILHTSGTTGRPKAVPLTHANISRTMGNIVRTYNLSQSDISLVVMPLFHVHGLIGALLSTLASGGTAAIAPRFSAHAFWPQALHSHATWYSAVPTIHSILLTTSAPTSHSLRFIRSCSSSLAPATLAKVEAAFRVPVLEAYAMTEAAHQMTSNPPPPAAHKSGSVGLPQGVDLRILDAQGKEVPQGQEGEVCIQGVNVTSGYRDNPKANASSFWPGPWFRTGDRGKVDPQGYLFLTGRIKELINRGGEKIGPLEVDSCVLECPGVSEAVSFGFPDELYGEVVGLAVVLADSAKSEGPEAVTRRIRQWCKDHLAPFKVPSKIWVLDHIEKGATGKVQRPKVRDQCFKLVKSPRSSKL</sequence>
<dbReference type="PROSITE" id="PS00455">
    <property type="entry name" value="AMP_BINDING"/>
    <property type="match status" value="1"/>
</dbReference>
<keyword evidence="3" id="KW-0547">Nucleotide-binding</keyword>
<gene>
    <name evidence="7" type="ORF">BJ684DRAFT_8898</name>
</gene>
<protein>
    <submittedName>
        <fullName evidence="7">4-coumarate-CoA ligase</fullName>
    </submittedName>
</protein>
<dbReference type="Pfam" id="PF13193">
    <property type="entry name" value="AMP-binding_C"/>
    <property type="match status" value="1"/>
</dbReference>
<keyword evidence="2 7" id="KW-0436">Ligase</keyword>